<evidence type="ECO:0000313" key="2">
    <source>
        <dbReference type="EMBL" id="EPS25280.1"/>
    </source>
</evidence>
<keyword evidence="3" id="KW-1185">Reference proteome</keyword>
<keyword evidence="1" id="KW-0732">Signal</keyword>
<dbReference type="Proteomes" id="UP000019376">
    <property type="component" value="Unassembled WGS sequence"/>
</dbReference>
<feature type="chain" id="PRO_5004547818" evidence="1">
    <location>
        <begin position="20"/>
        <end position="137"/>
    </location>
</feature>
<gene>
    <name evidence="2" type="ORF">PDE_00213</name>
</gene>
<dbReference type="AlphaFoldDB" id="S7Z427"/>
<reference evidence="2 3" key="1">
    <citation type="journal article" date="2013" name="PLoS ONE">
        <title>Genomic and secretomic analyses reveal unique features of the lignocellulolytic enzyme system of Penicillium decumbens.</title>
        <authorList>
            <person name="Liu G."/>
            <person name="Zhang L."/>
            <person name="Wei X."/>
            <person name="Zou G."/>
            <person name="Qin Y."/>
            <person name="Ma L."/>
            <person name="Li J."/>
            <person name="Zheng H."/>
            <person name="Wang S."/>
            <person name="Wang C."/>
            <person name="Xun L."/>
            <person name="Zhao G.-P."/>
            <person name="Zhou Z."/>
            <person name="Qu Y."/>
        </authorList>
    </citation>
    <scope>NUCLEOTIDE SEQUENCE [LARGE SCALE GENOMIC DNA]</scope>
    <source>
        <strain evidence="3">114-2 / CGMCC 5302</strain>
    </source>
</reference>
<dbReference type="EMBL" id="KB644408">
    <property type="protein sequence ID" value="EPS25280.1"/>
    <property type="molecule type" value="Genomic_DNA"/>
</dbReference>
<sequence>MQFSQTLLSAAMLILPVYAGFPVVSIEFQSYESCPVGRPAMGVTKSTAQLTSTPLSCDKTTVNRDWDVNNYAFKATMNTKDAYKCAGVTVWNNDDCTGEPVYFLPFDGNTEVQGQCLPDFLEPGFVSFRTECWLDAL</sequence>
<organism evidence="2 3">
    <name type="scientific">Penicillium oxalicum (strain 114-2 / CGMCC 5302)</name>
    <name type="common">Penicillium decumbens</name>
    <dbReference type="NCBI Taxonomy" id="933388"/>
    <lineage>
        <taxon>Eukaryota</taxon>
        <taxon>Fungi</taxon>
        <taxon>Dikarya</taxon>
        <taxon>Ascomycota</taxon>
        <taxon>Pezizomycotina</taxon>
        <taxon>Eurotiomycetes</taxon>
        <taxon>Eurotiomycetidae</taxon>
        <taxon>Eurotiales</taxon>
        <taxon>Aspergillaceae</taxon>
        <taxon>Penicillium</taxon>
    </lineage>
</organism>
<dbReference type="eggNOG" id="ENOG502RPRZ">
    <property type="taxonomic scope" value="Eukaryota"/>
</dbReference>
<protein>
    <submittedName>
        <fullName evidence="2">Uncharacterized protein</fullName>
    </submittedName>
</protein>
<proteinExistence type="predicted"/>
<dbReference type="HOGENOM" id="CLU_1865823_0_0_1"/>
<name>S7Z427_PENO1</name>
<feature type="signal peptide" evidence="1">
    <location>
        <begin position="1"/>
        <end position="19"/>
    </location>
</feature>
<dbReference type="PhylomeDB" id="S7Z427"/>
<dbReference type="OrthoDB" id="4353051at2759"/>
<evidence type="ECO:0000256" key="1">
    <source>
        <dbReference type="SAM" id="SignalP"/>
    </source>
</evidence>
<accession>S7Z427</accession>
<evidence type="ECO:0000313" key="3">
    <source>
        <dbReference type="Proteomes" id="UP000019376"/>
    </source>
</evidence>